<dbReference type="PANTHER" id="PTHR43135">
    <property type="entry name" value="ALPHA-D-RIBOSE 1-METHYLPHOSPHONATE 5-TRIPHOSPHATE DIPHOSPHATASE"/>
    <property type="match status" value="1"/>
</dbReference>
<organism evidence="3 4">
    <name type="scientific">Sphingopyxis granuli</name>
    <dbReference type="NCBI Taxonomy" id="267128"/>
    <lineage>
        <taxon>Bacteria</taxon>
        <taxon>Pseudomonadati</taxon>
        <taxon>Pseudomonadota</taxon>
        <taxon>Alphaproteobacteria</taxon>
        <taxon>Sphingomonadales</taxon>
        <taxon>Sphingomonadaceae</taxon>
        <taxon>Sphingopyxis</taxon>
    </lineage>
</organism>
<dbReference type="RefSeq" id="WP_200905403.1">
    <property type="nucleotide sequence ID" value="NZ_CP012199.1"/>
</dbReference>
<dbReference type="Gene3D" id="2.30.40.10">
    <property type="entry name" value="Urease, subunit C, domain 1"/>
    <property type="match status" value="1"/>
</dbReference>
<feature type="chain" id="PRO_5041705574" evidence="1">
    <location>
        <begin position="28"/>
        <end position="599"/>
    </location>
</feature>
<dbReference type="InterPro" id="IPR032466">
    <property type="entry name" value="Metal_Hydrolase"/>
</dbReference>
<proteinExistence type="predicted"/>
<dbReference type="SUPFAM" id="SSF51556">
    <property type="entry name" value="Metallo-dependent hydrolases"/>
    <property type="match status" value="1"/>
</dbReference>
<evidence type="ECO:0000259" key="2">
    <source>
        <dbReference type="Pfam" id="PF01979"/>
    </source>
</evidence>
<feature type="signal peptide" evidence="1">
    <location>
        <begin position="1"/>
        <end position="27"/>
    </location>
</feature>
<dbReference type="SUPFAM" id="SSF49785">
    <property type="entry name" value="Galactose-binding domain-like"/>
    <property type="match status" value="1"/>
</dbReference>
<dbReference type="EMBL" id="CP012199">
    <property type="protein sequence ID" value="AMG72508.1"/>
    <property type="molecule type" value="Genomic_DNA"/>
</dbReference>
<dbReference type="InterPro" id="IPR006680">
    <property type="entry name" value="Amidohydro-rel"/>
</dbReference>
<dbReference type="InterPro" id="IPR011059">
    <property type="entry name" value="Metal-dep_hydrolase_composite"/>
</dbReference>
<dbReference type="InterPro" id="IPR008979">
    <property type="entry name" value="Galactose-bd-like_sf"/>
</dbReference>
<feature type="domain" description="Amidohydrolase-related" evidence="2">
    <location>
        <begin position="84"/>
        <end position="410"/>
    </location>
</feature>
<evidence type="ECO:0000313" key="4">
    <source>
        <dbReference type="Proteomes" id="UP000058599"/>
    </source>
</evidence>
<keyword evidence="4" id="KW-1185">Reference proteome</keyword>
<dbReference type="Proteomes" id="UP000058599">
    <property type="component" value="Chromosome"/>
</dbReference>
<reference evidence="3 4" key="1">
    <citation type="journal article" date="2016" name="BMC Genomics">
        <title>Genomic analysis of the nitrate-respiring Sphingopyxis granuli (formerly Sphingomonas macrogoltabida) strain TFA.</title>
        <authorList>
            <person name="Garcia-Romero I."/>
            <person name="Perez-Pulido A.J."/>
            <person name="Gonzalez-Flores Y.E."/>
            <person name="Reyes-Ramirez F."/>
            <person name="Santero E."/>
            <person name="Floriano B."/>
        </authorList>
    </citation>
    <scope>NUCLEOTIDE SEQUENCE [LARGE SCALE GENOMIC DNA]</scope>
    <source>
        <strain evidence="3 4">TFA</strain>
    </source>
</reference>
<dbReference type="AlphaFoldDB" id="A0AA86GGR8"/>
<name>A0AA86GGR8_9SPHN</name>
<gene>
    <name evidence="3" type="ORF">SGRAN_0110</name>
</gene>
<dbReference type="Gene3D" id="3.40.50.10910">
    <property type="entry name" value="Amidohydrolase"/>
    <property type="match status" value="1"/>
</dbReference>
<evidence type="ECO:0000256" key="1">
    <source>
        <dbReference type="SAM" id="SignalP"/>
    </source>
</evidence>
<dbReference type="Gene3D" id="3.30.110.90">
    <property type="entry name" value="Amidohydrolase"/>
    <property type="match status" value="1"/>
</dbReference>
<dbReference type="InterPro" id="IPR051781">
    <property type="entry name" value="Metallo-dep_Hydrolase"/>
</dbReference>
<dbReference type="Pfam" id="PF01979">
    <property type="entry name" value="Amidohydro_1"/>
    <property type="match status" value="1"/>
</dbReference>
<dbReference type="SUPFAM" id="SSF51338">
    <property type="entry name" value="Composite domain of metallo-dependent hydrolases"/>
    <property type="match status" value="1"/>
</dbReference>
<evidence type="ECO:0000313" key="3">
    <source>
        <dbReference type="EMBL" id="AMG72508.1"/>
    </source>
</evidence>
<protein>
    <submittedName>
        <fullName evidence="3">Amidohydrolase</fullName>
    </submittedName>
</protein>
<dbReference type="Gene3D" id="1.20.58.520">
    <property type="entry name" value="Amidohydrolase"/>
    <property type="match status" value="1"/>
</dbReference>
<accession>A0AA86GGR8</accession>
<sequence>MASFRKMIVAGTALAAGLGWASQSVLAEPGGELVAITGATIFDATGKDPYRGTVVVRGGRIDAVGADVKAPKGAKIVRADGKALLPGFIDVHTHWSPSGSPAALPQIANAYLSSGVTTVNDFHQQPEAFAPRRAWLADIYAPHVNFVARMSTPGGHGADWGDTNTTKWVATAESARREVQALQPYRPDYIKAFADGWRYGQLPEETSMNVETLAALADEAHKHGQRVLTHTVTVERGKLAADAGIDVIAHSIQDGVLDADAIARIKKAGTFYAPTLAIYQLKPDEIGPGRKDDAATRLRIRKYGFAEENVRNLHAAGVTIAVGTDAGIGGAKHGVSTLQEMELLVAAGLTPKAALLAGTSNSALALGLSADRGTIEKGKRADLVLIDGKPWEAIGDVEKIDRVFVDGKLVHGAGVKLPAGNLATTLPALPAEALIDDFERADGRSSLDTLRLTDMDGGVERSSVVTNRVTHAGGDGSALAFAVQMSLKDKPEGGILVPLSRGSVRPVDARKFAGVRLDMRGAGRYLLVVNTLAGEFTAPIEAKEGWSELRVPFSALVATRPGRGDAPSWRGDDLVQVGVVVQREAGASSWGEIDNLRFY</sequence>
<dbReference type="PANTHER" id="PTHR43135:SF3">
    <property type="entry name" value="ALPHA-D-RIBOSE 1-METHYLPHOSPHONATE 5-TRIPHOSPHATE DIPHOSPHATASE"/>
    <property type="match status" value="1"/>
</dbReference>
<dbReference type="GO" id="GO:0016810">
    <property type="term" value="F:hydrolase activity, acting on carbon-nitrogen (but not peptide) bonds"/>
    <property type="evidence" value="ECO:0007669"/>
    <property type="project" value="InterPro"/>
</dbReference>
<dbReference type="KEGG" id="sgi:SGRAN_0110"/>
<keyword evidence="1" id="KW-0732">Signal</keyword>